<evidence type="ECO:0000259" key="14">
    <source>
        <dbReference type="Pfam" id="PF04406"/>
    </source>
</evidence>
<dbReference type="PRINTS" id="PR01550">
    <property type="entry name" value="TOP6AFAMILY"/>
</dbReference>
<dbReference type="PANTHER" id="PTHR10848:SF0">
    <property type="entry name" value="MEIOTIC RECOMBINATION PROTEIN SPO11"/>
    <property type="match status" value="1"/>
</dbReference>
<feature type="compositionally biased region" description="Low complexity" evidence="13">
    <location>
        <begin position="327"/>
        <end position="356"/>
    </location>
</feature>
<evidence type="ECO:0000256" key="4">
    <source>
        <dbReference type="ARBA" id="ARBA00006559"/>
    </source>
</evidence>
<feature type="region of interest" description="Disordered" evidence="13">
    <location>
        <begin position="318"/>
        <end position="386"/>
    </location>
</feature>
<evidence type="ECO:0000256" key="8">
    <source>
        <dbReference type="ARBA" id="ARBA00023029"/>
    </source>
</evidence>
<feature type="compositionally biased region" description="Pro residues" evidence="13">
    <location>
        <begin position="13"/>
        <end position="22"/>
    </location>
</feature>
<dbReference type="Proteomes" id="UP001430848">
    <property type="component" value="Unassembled WGS sequence"/>
</dbReference>
<dbReference type="SUPFAM" id="SSF56726">
    <property type="entry name" value="DNA topoisomerase IV, alpha subunit"/>
    <property type="match status" value="1"/>
</dbReference>
<comment type="cofactor">
    <cofactor evidence="2">
        <name>Mg(2+)</name>
        <dbReference type="ChEBI" id="CHEBI:18420"/>
    </cofactor>
</comment>
<keyword evidence="10 12" id="KW-0413">Isomerase</keyword>
<name>A0ABR1NTN0_DIAER</name>
<keyword evidence="7" id="KW-0460">Magnesium</keyword>
<evidence type="ECO:0000256" key="2">
    <source>
        <dbReference type="ARBA" id="ARBA00001946"/>
    </source>
</evidence>
<evidence type="ECO:0000256" key="5">
    <source>
        <dbReference type="ARBA" id="ARBA00012895"/>
    </source>
</evidence>
<dbReference type="PROSITE" id="PS52041">
    <property type="entry name" value="TOPO_IIB"/>
    <property type="match status" value="1"/>
</dbReference>
<evidence type="ECO:0000313" key="17">
    <source>
        <dbReference type="Proteomes" id="UP001430848"/>
    </source>
</evidence>
<comment type="catalytic activity">
    <reaction evidence="1 12">
        <text>ATP-dependent breakage, passage and rejoining of double-stranded DNA.</text>
        <dbReference type="EC" id="5.6.2.2"/>
    </reaction>
</comment>
<evidence type="ECO:0000256" key="9">
    <source>
        <dbReference type="ARBA" id="ARBA00023125"/>
    </source>
</evidence>
<comment type="subcellular location">
    <subcellularLocation>
        <location evidence="3">Nucleus</location>
    </subcellularLocation>
</comment>
<evidence type="ECO:0000256" key="7">
    <source>
        <dbReference type="ARBA" id="ARBA00022842"/>
    </source>
</evidence>
<dbReference type="PANTHER" id="PTHR10848">
    <property type="entry name" value="MEIOTIC RECOMBINATION PROTEIN SPO11"/>
    <property type="match status" value="1"/>
</dbReference>
<dbReference type="Pfam" id="PF04406">
    <property type="entry name" value="TP6A_N"/>
    <property type="match status" value="1"/>
</dbReference>
<dbReference type="InterPro" id="IPR034136">
    <property type="entry name" value="TOPRIM_Topo6A/Spo11"/>
</dbReference>
<dbReference type="InterPro" id="IPR013048">
    <property type="entry name" value="Meiotic_Spo11"/>
</dbReference>
<evidence type="ECO:0000313" key="16">
    <source>
        <dbReference type="EMBL" id="KAK7714731.1"/>
    </source>
</evidence>
<feature type="domain" description="Spo11/DNA topoisomerase VI subunit A N-terminal" evidence="14">
    <location>
        <begin position="110"/>
        <end position="170"/>
    </location>
</feature>
<dbReference type="Gene3D" id="1.10.10.10">
    <property type="entry name" value="Winged helix-like DNA-binding domain superfamily/Winged helix DNA-binding domain"/>
    <property type="match status" value="1"/>
</dbReference>
<comment type="caution">
    <text evidence="16">The sequence shown here is derived from an EMBL/GenBank/DDBJ whole genome shotgun (WGS) entry which is preliminary data.</text>
</comment>
<keyword evidence="9 12" id="KW-0238">DNA-binding</keyword>
<dbReference type="EMBL" id="JAKNSF020000113">
    <property type="protein sequence ID" value="KAK7714731.1"/>
    <property type="molecule type" value="Genomic_DNA"/>
</dbReference>
<sequence>MSYDLSMEVDPFPSAPSGPPTSPLFSDGIDHDEFDTSQFSQSSRVITIHGDDSDHTQTDLVVSKIEEIFATMVDVLAEGGDALVIPYRRRASQREGVLRFPGSTVQEAIKFTRMMRIMELAREALVSDRLISKRNIYYQDPDLFKSQSNVDELVDDLAFTLGVGRNALHIVCILFLNRRRFVTDNDQVAASKGLLAGPLRLTMKDDTVVACSFDQDPGETIPPINTVRKIDFGETRWILVIEKEGKGYADLATLEFLNLIHSARPLLPILGVFDCDPHGIEIMRTYKYGSQRLSHEENARVPGLQWLGVKIDDILRANPPSVEEDGSQSSLGQASQSSQSSFGLLSQGSQGSAPSGKQKTIQRSQPVRRHKARGPRNAADSLMPLTTNDRKTAQRIFGAMTARGNELDHEETEQLREIQVMLMLNVKAEIQAIDNMGDLSDWLDERIGLA</sequence>
<gene>
    <name evidence="16" type="primary">SPO11</name>
    <name evidence="16" type="ORF">SLS63_011622</name>
</gene>
<evidence type="ECO:0000259" key="15">
    <source>
        <dbReference type="Pfam" id="PF21180"/>
    </source>
</evidence>
<evidence type="ECO:0000256" key="1">
    <source>
        <dbReference type="ARBA" id="ARBA00000185"/>
    </source>
</evidence>
<keyword evidence="17" id="KW-1185">Reference proteome</keyword>
<organism evidence="16 17">
    <name type="scientific">Diaporthe eres</name>
    <name type="common">Phomopsis oblonga</name>
    <dbReference type="NCBI Taxonomy" id="83184"/>
    <lineage>
        <taxon>Eukaryota</taxon>
        <taxon>Fungi</taxon>
        <taxon>Dikarya</taxon>
        <taxon>Ascomycota</taxon>
        <taxon>Pezizomycotina</taxon>
        <taxon>Sordariomycetes</taxon>
        <taxon>Sordariomycetidae</taxon>
        <taxon>Diaporthales</taxon>
        <taxon>Diaporthaceae</taxon>
        <taxon>Diaporthe</taxon>
        <taxon>Diaporthe eres species complex</taxon>
    </lineage>
</organism>
<keyword evidence="11" id="KW-0539">Nucleus</keyword>
<dbReference type="InterPro" id="IPR036078">
    <property type="entry name" value="Spo11/TopoVI_A_sf"/>
</dbReference>
<protein>
    <recommendedName>
        <fullName evidence="5">DNA topoisomerase (ATP-hydrolyzing)</fullName>
        <ecNumber evidence="5">5.6.2.2</ecNumber>
    </recommendedName>
</protein>
<evidence type="ECO:0000256" key="13">
    <source>
        <dbReference type="SAM" id="MobiDB-lite"/>
    </source>
</evidence>
<dbReference type="PRINTS" id="PR01551">
    <property type="entry name" value="SPO11HOMOLOG"/>
</dbReference>
<evidence type="ECO:0000256" key="6">
    <source>
        <dbReference type="ARBA" id="ARBA00022723"/>
    </source>
</evidence>
<dbReference type="EC" id="5.6.2.2" evidence="5"/>
<proteinExistence type="inferred from homology"/>
<keyword evidence="6" id="KW-0479">Metal-binding</keyword>
<dbReference type="InterPro" id="IPR002815">
    <property type="entry name" value="Spo11/TopoVI_A"/>
</dbReference>
<reference evidence="16 17" key="1">
    <citation type="submission" date="2024-02" db="EMBL/GenBank/DDBJ databases">
        <title>De novo assembly and annotation of 12 fungi associated with fruit tree decline syndrome in Ontario, Canada.</title>
        <authorList>
            <person name="Sulman M."/>
            <person name="Ellouze W."/>
            <person name="Ilyukhin E."/>
        </authorList>
    </citation>
    <scope>NUCLEOTIDE SEQUENCE [LARGE SCALE GENOMIC DNA]</scope>
    <source>
        <strain evidence="16 17">M169</strain>
    </source>
</reference>
<feature type="active site" description="O-(5'-phospho-DNA)-tyrosine intermediate" evidence="12">
    <location>
        <position position="138"/>
    </location>
</feature>
<keyword evidence="8 12" id="KW-0799">Topoisomerase</keyword>
<evidence type="ECO:0000256" key="10">
    <source>
        <dbReference type="ARBA" id="ARBA00023235"/>
    </source>
</evidence>
<comment type="similarity">
    <text evidence="4 12">Belongs to the TOP6A family.</text>
</comment>
<evidence type="ECO:0000256" key="12">
    <source>
        <dbReference type="PROSITE-ProRule" id="PRU01385"/>
    </source>
</evidence>
<dbReference type="CDD" id="cd00223">
    <property type="entry name" value="TOPRIM_TopoIIB_SPO"/>
    <property type="match status" value="1"/>
</dbReference>
<dbReference type="InterPro" id="IPR013049">
    <property type="entry name" value="Spo11/TopoVI_A_N"/>
</dbReference>
<feature type="domain" description="Topoisomerase 6 subunit A/Spo11 TOPRIM" evidence="15">
    <location>
        <begin position="244"/>
        <end position="323"/>
    </location>
</feature>
<evidence type="ECO:0000256" key="11">
    <source>
        <dbReference type="ARBA" id="ARBA00023242"/>
    </source>
</evidence>
<dbReference type="InterPro" id="IPR036388">
    <property type="entry name" value="WH-like_DNA-bd_sf"/>
</dbReference>
<dbReference type="Pfam" id="PF21180">
    <property type="entry name" value="TOP6A-Spo11_Toprim"/>
    <property type="match status" value="1"/>
</dbReference>
<feature type="region of interest" description="Disordered" evidence="13">
    <location>
        <begin position="1"/>
        <end position="22"/>
    </location>
</feature>
<accession>A0ABR1NTN0</accession>
<evidence type="ECO:0000256" key="3">
    <source>
        <dbReference type="ARBA" id="ARBA00004123"/>
    </source>
</evidence>
<dbReference type="Gene3D" id="3.40.1360.10">
    <property type="match status" value="1"/>
</dbReference>